<dbReference type="GO" id="GO:0004252">
    <property type="term" value="F:serine-type endopeptidase activity"/>
    <property type="evidence" value="ECO:0007669"/>
    <property type="project" value="UniProtKB-UniRule"/>
</dbReference>
<evidence type="ECO:0000256" key="2">
    <source>
        <dbReference type="ARBA" id="ARBA00022670"/>
    </source>
</evidence>
<dbReference type="PROSITE" id="PS00137">
    <property type="entry name" value="SUBTILASE_HIS"/>
    <property type="match status" value="1"/>
</dbReference>
<evidence type="ECO:0000256" key="6">
    <source>
        <dbReference type="PROSITE-ProRule" id="PRU01240"/>
    </source>
</evidence>
<dbReference type="InterPro" id="IPR022398">
    <property type="entry name" value="Peptidase_S8_His-AS"/>
</dbReference>
<dbReference type="GeneID" id="64220860"/>
<evidence type="ECO:0000259" key="7">
    <source>
        <dbReference type="Pfam" id="PF00082"/>
    </source>
</evidence>
<evidence type="ECO:0000256" key="4">
    <source>
        <dbReference type="ARBA" id="ARBA00022801"/>
    </source>
</evidence>
<keyword evidence="4 6" id="KW-0378">Hydrolase</keyword>
<accession>A0A1U9YN34</accession>
<dbReference type="InterPro" id="IPR050131">
    <property type="entry name" value="Peptidase_S8_subtilisin-like"/>
</dbReference>
<proteinExistence type="inferred from homology"/>
<dbReference type="InterPro" id="IPR015500">
    <property type="entry name" value="Peptidase_S8_subtilisin-rel"/>
</dbReference>
<reference evidence="8 9" key="1">
    <citation type="submission" date="2017-03" db="EMBL/GenBank/DDBJ databases">
        <title>Paenibacillus larvae genome sequencing.</title>
        <authorList>
            <person name="Dingman D.W."/>
        </authorList>
    </citation>
    <scope>NUCLEOTIDE SEQUENCE [LARGE SCALE GENOMIC DNA]</scope>
    <source>
        <strain evidence="8 9">SAG 10367</strain>
    </source>
</reference>
<evidence type="ECO:0000256" key="5">
    <source>
        <dbReference type="ARBA" id="ARBA00022825"/>
    </source>
</evidence>
<dbReference type="PROSITE" id="PS51892">
    <property type="entry name" value="SUBTILASE"/>
    <property type="match status" value="1"/>
</dbReference>
<name>A0A1U9YN34_9BACL</name>
<keyword evidence="5 6" id="KW-0720">Serine protease</keyword>
<evidence type="ECO:0000313" key="8">
    <source>
        <dbReference type="EMBL" id="ARF68225.1"/>
    </source>
</evidence>
<comment type="similarity">
    <text evidence="1 6">Belongs to the peptidase S8 family.</text>
</comment>
<dbReference type="Gene3D" id="3.40.50.200">
    <property type="entry name" value="Peptidase S8/S53 domain"/>
    <property type="match status" value="1"/>
</dbReference>
<dbReference type="PRINTS" id="PR00723">
    <property type="entry name" value="SUBTILISIN"/>
</dbReference>
<dbReference type="RefSeq" id="WP_024095419.1">
    <property type="nucleotide sequence ID" value="NZ_CP020327.1"/>
</dbReference>
<dbReference type="SUPFAM" id="SSF52743">
    <property type="entry name" value="Subtilisin-like"/>
    <property type="match status" value="1"/>
</dbReference>
<feature type="active site" description="Charge relay system" evidence="6">
    <location>
        <position position="140"/>
    </location>
</feature>
<evidence type="ECO:0000256" key="1">
    <source>
        <dbReference type="ARBA" id="ARBA00011073"/>
    </source>
</evidence>
<dbReference type="CDD" id="cd07477">
    <property type="entry name" value="Peptidases_S8_Subtilisin_subset"/>
    <property type="match status" value="1"/>
</dbReference>
<gene>
    <name evidence="8" type="ORF">B7C51_10920</name>
</gene>
<dbReference type="InterPro" id="IPR000209">
    <property type="entry name" value="Peptidase_S8/S53_dom"/>
</dbReference>
<dbReference type="EMBL" id="CP020557">
    <property type="protein sequence ID" value="ARF68225.1"/>
    <property type="molecule type" value="Genomic_DNA"/>
</dbReference>
<feature type="active site" description="Charge relay system" evidence="6">
    <location>
        <position position="173"/>
    </location>
</feature>
<dbReference type="GO" id="GO:0046872">
    <property type="term" value="F:metal ion binding"/>
    <property type="evidence" value="ECO:0007669"/>
    <property type="project" value="UniProtKB-KW"/>
</dbReference>
<dbReference type="PANTHER" id="PTHR43806">
    <property type="entry name" value="PEPTIDASE S8"/>
    <property type="match status" value="1"/>
</dbReference>
<dbReference type="Proteomes" id="UP000192727">
    <property type="component" value="Chromosome"/>
</dbReference>
<dbReference type="PROSITE" id="PS00136">
    <property type="entry name" value="SUBTILASE_ASP"/>
    <property type="match status" value="1"/>
</dbReference>
<feature type="domain" description="Peptidase S8/S53" evidence="7">
    <location>
        <begin position="131"/>
        <end position="362"/>
    </location>
</feature>
<feature type="active site" description="Charge relay system" evidence="6">
    <location>
        <position position="327"/>
    </location>
</feature>
<evidence type="ECO:0000313" key="9">
    <source>
        <dbReference type="Proteomes" id="UP000192727"/>
    </source>
</evidence>
<keyword evidence="3" id="KW-0479">Metal-binding</keyword>
<dbReference type="InterPro" id="IPR036852">
    <property type="entry name" value="Peptidase_S8/S53_dom_sf"/>
</dbReference>
<dbReference type="GO" id="GO:0006508">
    <property type="term" value="P:proteolysis"/>
    <property type="evidence" value="ECO:0007669"/>
    <property type="project" value="UniProtKB-KW"/>
</dbReference>
<dbReference type="InterPro" id="IPR034202">
    <property type="entry name" value="Subtilisin_Carlsberg-like"/>
</dbReference>
<organism evidence="8 9">
    <name type="scientific">Paenibacillus larvae subsp. pulvifaciens</name>
    <dbReference type="NCBI Taxonomy" id="1477"/>
    <lineage>
        <taxon>Bacteria</taxon>
        <taxon>Bacillati</taxon>
        <taxon>Bacillota</taxon>
        <taxon>Bacilli</taxon>
        <taxon>Bacillales</taxon>
        <taxon>Paenibacillaceae</taxon>
        <taxon>Paenibacillus</taxon>
    </lineage>
</organism>
<dbReference type="AlphaFoldDB" id="A0A1U9YN34"/>
<evidence type="ECO:0000256" key="3">
    <source>
        <dbReference type="ARBA" id="ARBA00022723"/>
    </source>
</evidence>
<protein>
    <submittedName>
        <fullName evidence="8">Peptidase S8</fullName>
    </submittedName>
</protein>
<dbReference type="InterPro" id="IPR023827">
    <property type="entry name" value="Peptidase_S8_Asp-AS"/>
</dbReference>
<sequence>MDYSLPFVELLHDQMQAGPRAKKHIIHFRSKKEFHACLEGLKRYKTSNSTLFSVRSLKLIHAISCPLLSESKLLKHPSIAGFEEDYQVTVHEVRKSKKKLAERSSLATGSQIIPWGVSHIRAPRTWPRTQGKDVHIGVIDTGIDYSHPDLRQSISRGINLVHRQALPHDDNGHGTHIAGTIAASSTHSGILGVAPKARIHPVKAFDHNGSAYVSDIIAGIDWCVQQNLDIINMSFGMKTYSKSLEQAVLNAYNSGKIIVASSGNDGKKATIDYPAQLSHVISVGAITSNNKVASFSNRSNLIDIYAPGEKIYSAWLGGKYNELSGTSMATAHVSGVIALILAIKPDLKLMAVKKLLKRSSLTGNKSRNTTVEIRRLHARRAVLAVIKKT</sequence>
<dbReference type="GO" id="GO:0005615">
    <property type="term" value="C:extracellular space"/>
    <property type="evidence" value="ECO:0007669"/>
    <property type="project" value="TreeGrafter"/>
</dbReference>
<dbReference type="Pfam" id="PF00082">
    <property type="entry name" value="Peptidase_S8"/>
    <property type="match status" value="1"/>
</dbReference>
<dbReference type="PANTHER" id="PTHR43806:SF11">
    <property type="entry name" value="CEREVISIN-RELATED"/>
    <property type="match status" value="1"/>
</dbReference>
<keyword evidence="2 6" id="KW-0645">Protease</keyword>